<gene>
    <name evidence="1" type="ORF">Nepgr_025511</name>
</gene>
<organism evidence="1 2">
    <name type="scientific">Nepenthes gracilis</name>
    <name type="common">Slender pitcher plant</name>
    <dbReference type="NCBI Taxonomy" id="150966"/>
    <lineage>
        <taxon>Eukaryota</taxon>
        <taxon>Viridiplantae</taxon>
        <taxon>Streptophyta</taxon>
        <taxon>Embryophyta</taxon>
        <taxon>Tracheophyta</taxon>
        <taxon>Spermatophyta</taxon>
        <taxon>Magnoliopsida</taxon>
        <taxon>eudicotyledons</taxon>
        <taxon>Gunneridae</taxon>
        <taxon>Pentapetalae</taxon>
        <taxon>Caryophyllales</taxon>
        <taxon>Nepenthaceae</taxon>
        <taxon>Nepenthes</taxon>
    </lineage>
</organism>
<dbReference type="EMBL" id="BSYO01000026">
    <property type="protein sequence ID" value="GMH23668.1"/>
    <property type="molecule type" value="Genomic_DNA"/>
</dbReference>
<dbReference type="AlphaFoldDB" id="A0AAD3XZS0"/>
<evidence type="ECO:0000313" key="1">
    <source>
        <dbReference type="EMBL" id="GMH23668.1"/>
    </source>
</evidence>
<proteinExistence type="predicted"/>
<comment type="caution">
    <text evidence="1">The sequence shown here is derived from an EMBL/GenBank/DDBJ whole genome shotgun (WGS) entry which is preliminary data.</text>
</comment>
<sequence length="101" mass="11275">MGHGGTQAAGNGLERLGLWQDDMKRGVLLHLPQKGKQIANTMIPGNMRIDVRCNQRRRCFREERGSTSTVFGVGDGSTENTTMVANRILEKNGESYPRRDE</sequence>
<evidence type="ECO:0000313" key="2">
    <source>
        <dbReference type="Proteomes" id="UP001279734"/>
    </source>
</evidence>
<protein>
    <submittedName>
        <fullName evidence="1">Uncharacterized protein</fullName>
    </submittedName>
</protein>
<accession>A0AAD3XZS0</accession>
<reference evidence="1" key="1">
    <citation type="submission" date="2023-05" db="EMBL/GenBank/DDBJ databases">
        <title>Nepenthes gracilis genome sequencing.</title>
        <authorList>
            <person name="Fukushima K."/>
        </authorList>
    </citation>
    <scope>NUCLEOTIDE SEQUENCE</scope>
    <source>
        <strain evidence="1">SING2019-196</strain>
    </source>
</reference>
<name>A0AAD3XZS0_NEPGR</name>
<dbReference type="Proteomes" id="UP001279734">
    <property type="component" value="Unassembled WGS sequence"/>
</dbReference>
<keyword evidence="2" id="KW-1185">Reference proteome</keyword>